<protein>
    <submittedName>
        <fullName evidence="13">Uncharacterized protein LOC117645197</fullName>
    </submittedName>
</protein>
<evidence type="ECO:0000256" key="3">
    <source>
        <dbReference type="ARBA" id="ARBA00022448"/>
    </source>
</evidence>
<sequence>MNATLGDALDTLGEFSWVLLGLVATHAAVQVRKYQDTYPTGGVQHVLRGVLATVWFGVGSALAQALILGEPPESVIVPVAACVAAYACVTYCPRDIPYTLSQTPAVNALLIVGLEVCRALCVGVGVNSALKVYSGNAVMAAAIGILRGSWGWALGRPGAKVILGRSIADVSWPAPPVSTPAASVAAVLLTMATSQTDAQRIIAGLIAVLVAWRSYELFNAN</sequence>
<dbReference type="KEGG" id="tpal:117645197"/>
<name>A0A6P8YME3_THRPL</name>
<dbReference type="AlphaFoldDB" id="A0A6P8YME3"/>
<dbReference type="GO" id="GO:0016020">
    <property type="term" value="C:membrane"/>
    <property type="evidence" value="ECO:0007669"/>
    <property type="project" value="InterPro"/>
</dbReference>
<keyword evidence="11" id="KW-0407">Ion channel</keyword>
<keyword evidence="8" id="KW-1133">Transmembrane helix</keyword>
<dbReference type="GO" id="GO:0042802">
    <property type="term" value="F:identical protein binding"/>
    <property type="evidence" value="ECO:0007669"/>
    <property type="project" value="InterPro"/>
</dbReference>
<dbReference type="InterPro" id="IPR007866">
    <property type="entry name" value="TRIC_channel"/>
</dbReference>
<keyword evidence="5" id="KW-0812">Transmembrane</keyword>
<keyword evidence="4" id="KW-0633">Potassium transport</keyword>
<organism evidence="13">
    <name type="scientific">Thrips palmi</name>
    <name type="common">Melon thrips</name>
    <dbReference type="NCBI Taxonomy" id="161013"/>
    <lineage>
        <taxon>Eukaryota</taxon>
        <taxon>Metazoa</taxon>
        <taxon>Ecdysozoa</taxon>
        <taxon>Arthropoda</taxon>
        <taxon>Hexapoda</taxon>
        <taxon>Insecta</taxon>
        <taxon>Pterygota</taxon>
        <taxon>Neoptera</taxon>
        <taxon>Paraneoptera</taxon>
        <taxon>Thysanoptera</taxon>
        <taxon>Terebrantia</taxon>
        <taxon>Thripoidea</taxon>
        <taxon>Thripidae</taxon>
        <taxon>Thrips</taxon>
    </lineage>
</organism>
<proteinExistence type="inferred from homology"/>
<evidence type="ECO:0000256" key="10">
    <source>
        <dbReference type="ARBA" id="ARBA00023136"/>
    </source>
</evidence>
<evidence type="ECO:0000256" key="1">
    <source>
        <dbReference type="ARBA" id="ARBA00004127"/>
    </source>
</evidence>
<evidence type="ECO:0000256" key="8">
    <source>
        <dbReference type="ARBA" id="ARBA00022989"/>
    </source>
</evidence>
<dbReference type="Proteomes" id="UP000515158">
    <property type="component" value="Unplaced"/>
</dbReference>
<comment type="subcellular location">
    <subcellularLocation>
        <location evidence="1">Endomembrane system</location>
        <topology evidence="1">Multi-pass membrane protein</topology>
    </subcellularLocation>
</comment>
<keyword evidence="7" id="KW-0630">Potassium</keyword>
<evidence type="ECO:0000256" key="5">
    <source>
        <dbReference type="ARBA" id="ARBA00022692"/>
    </source>
</evidence>
<keyword evidence="10" id="KW-0472">Membrane</keyword>
<dbReference type="GO" id="GO:0005267">
    <property type="term" value="F:potassium channel activity"/>
    <property type="evidence" value="ECO:0007669"/>
    <property type="project" value="UniProtKB-KW"/>
</dbReference>
<evidence type="ECO:0000313" key="13">
    <source>
        <dbReference type="RefSeq" id="XP_034241108.1"/>
    </source>
</evidence>
<evidence type="ECO:0000256" key="6">
    <source>
        <dbReference type="ARBA" id="ARBA00022826"/>
    </source>
</evidence>
<dbReference type="GeneID" id="117645197"/>
<evidence type="ECO:0000256" key="9">
    <source>
        <dbReference type="ARBA" id="ARBA00023065"/>
    </source>
</evidence>
<keyword evidence="6" id="KW-0631">Potassium channel</keyword>
<dbReference type="GO" id="GO:0012505">
    <property type="term" value="C:endomembrane system"/>
    <property type="evidence" value="ECO:0007669"/>
    <property type="project" value="UniProtKB-SubCell"/>
</dbReference>
<dbReference type="RefSeq" id="XP_034241108.1">
    <property type="nucleotide sequence ID" value="XM_034385217.1"/>
</dbReference>
<evidence type="ECO:0000256" key="11">
    <source>
        <dbReference type="ARBA" id="ARBA00023303"/>
    </source>
</evidence>
<evidence type="ECO:0000313" key="12">
    <source>
        <dbReference type="Proteomes" id="UP000515158"/>
    </source>
</evidence>
<keyword evidence="3" id="KW-0813">Transport</keyword>
<evidence type="ECO:0000256" key="2">
    <source>
        <dbReference type="ARBA" id="ARBA00005766"/>
    </source>
</evidence>
<dbReference type="OrthoDB" id="10434416at2759"/>
<comment type="similarity">
    <text evidence="2">Belongs to the TMEM38 family.</text>
</comment>
<dbReference type="InParanoid" id="A0A6P8YME3"/>
<gene>
    <name evidence="13" type="primary">LOC117645197</name>
</gene>
<evidence type="ECO:0000256" key="4">
    <source>
        <dbReference type="ARBA" id="ARBA00022538"/>
    </source>
</evidence>
<accession>A0A6P8YME3</accession>
<keyword evidence="9" id="KW-0406">Ion transport</keyword>
<reference evidence="13" key="1">
    <citation type="submission" date="2025-08" db="UniProtKB">
        <authorList>
            <consortium name="RefSeq"/>
        </authorList>
    </citation>
    <scope>IDENTIFICATION</scope>
    <source>
        <tissue evidence="13">Total insect</tissue>
    </source>
</reference>
<evidence type="ECO:0000256" key="7">
    <source>
        <dbReference type="ARBA" id="ARBA00022958"/>
    </source>
</evidence>
<dbReference type="Pfam" id="PF05197">
    <property type="entry name" value="TRIC"/>
    <property type="match status" value="1"/>
</dbReference>
<keyword evidence="12" id="KW-1185">Reference proteome</keyword>